<comment type="caution">
    <text evidence="2">The sequence shown here is derived from an EMBL/GenBank/DDBJ whole genome shotgun (WGS) entry which is preliminary data.</text>
</comment>
<dbReference type="AlphaFoldDB" id="A0A699T2H2"/>
<reference evidence="2" key="1">
    <citation type="journal article" date="2019" name="Sci. Rep.">
        <title>Draft genome of Tanacetum cinerariifolium, the natural source of mosquito coil.</title>
        <authorList>
            <person name="Yamashiro T."/>
            <person name="Shiraishi A."/>
            <person name="Satake H."/>
            <person name="Nakayama K."/>
        </authorList>
    </citation>
    <scope>NUCLEOTIDE SEQUENCE</scope>
</reference>
<evidence type="ECO:0000256" key="1">
    <source>
        <dbReference type="SAM" id="MobiDB-lite"/>
    </source>
</evidence>
<feature type="compositionally biased region" description="Basic and acidic residues" evidence="1">
    <location>
        <begin position="60"/>
        <end position="75"/>
    </location>
</feature>
<feature type="non-terminal residue" evidence="2">
    <location>
        <position position="1"/>
    </location>
</feature>
<organism evidence="2">
    <name type="scientific">Tanacetum cinerariifolium</name>
    <name type="common">Dalmatian daisy</name>
    <name type="synonym">Chrysanthemum cinerariifolium</name>
    <dbReference type="NCBI Taxonomy" id="118510"/>
    <lineage>
        <taxon>Eukaryota</taxon>
        <taxon>Viridiplantae</taxon>
        <taxon>Streptophyta</taxon>
        <taxon>Embryophyta</taxon>
        <taxon>Tracheophyta</taxon>
        <taxon>Spermatophyta</taxon>
        <taxon>Magnoliopsida</taxon>
        <taxon>eudicotyledons</taxon>
        <taxon>Gunneridae</taxon>
        <taxon>Pentapetalae</taxon>
        <taxon>asterids</taxon>
        <taxon>campanulids</taxon>
        <taxon>Asterales</taxon>
        <taxon>Asteraceae</taxon>
        <taxon>Asteroideae</taxon>
        <taxon>Anthemideae</taxon>
        <taxon>Anthemidinae</taxon>
        <taxon>Tanacetum</taxon>
    </lineage>
</organism>
<dbReference type="EMBL" id="BKCJ011213322">
    <property type="protein sequence ID" value="GFD04675.1"/>
    <property type="molecule type" value="Genomic_DNA"/>
</dbReference>
<evidence type="ECO:0000313" key="2">
    <source>
        <dbReference type="EMBL" id="GFD04675.1"/>
    </source>
</evidence>
<gene>
    <name evidence="2" type="ORF">Tci_876644</name>
</gene>
<accession>A0A699T2H2</accession>
<feature type="compositionally biased region" description="Basic and acidic residues" evidence="1">
    <location>
        <begin position="86"/>
        <end position="98"/>
    </location>
</feature>
<proteinExistence type="predicted"/>
<sequence>FMKRFLRLASFVGKKAGPPEEQAKHFQWAFCDWILDGIVNMEFIDVALVANAGRNIKLLRERGSSNNKRNCDGDRIQPAARNNNHKGYDQRRSDGRGYDSDLTLREAMLSKAHSSPFSIHL</sequence>
<feature type="non-terminal residue" evidence="2">
    <location>
        <position position="121"/>
    </location>
</feature>
<protein>
    <submittedName>
        <fullName evidence="2">Zinc finger, CCHC-type, retrotransposon Gag domain protein</fullName>
    </submittedName>
</protein>
<name>A0A699T2H2_TANCI</name>
<feature type="region of interest" description="Disordered" evidence="1">
    <location>
        <begin position="60"/>
        <end position="98"/>
    </location>
</feature>